<name>A0A565BHU6_9BRAS</name>
<evidence type="ECO:0000256" key="3">
    <source>
        <dbReference type="ARBA" id="ARBA00023315"/>
    </source>
</evidence>
<keyword evidence="2" id="KW-0808">Transferase</keyword>
<reference evidence="4" key="1">
    <citation type="submission" date="2019-07" db="EMBL/GenBank/DDBJ databases">
        <authorList>
            <person name="Dittberner H."/>
        </authorList>
    </citation>
    <scope>NUCLEOTIDE SEQUENCE [LARGE SCALE GENOMIC DNA]</scope>
</reference>
<evidence type="ECO:0000313" key="5">
    <source>
        <dbReference type="Proteomes" id="UP000489600"/>
    </source>
</evidence>
<keyword evidence="3" id="KW-0012">Acyltransferase</keyword>
<dbReference type="PANTHER" id="PTHR31623:SF119">
    <property type="entry name" value="BAHD ACYLTRANSFERASE BIA1"/>
    <property type="match status" value="1"/>
</dbReference>
<evidence type="ECO:0000256" key="1">
    <source>
        <dbReference type="ARBA" id="ARBA00009861"/>
    </source>
</evidence>
<dbReference type="AlphaFoldDB" id="A0A565BHU6"/>
<dbReference type="Proteomes" id="UP000489600">
    <property type="component" value="Unassembled WGS sequence"/>
</dbReference>
<dbReference type="Pfam" id="PF02458">
    <property type="entry name" value="Transferase"/>
    <property type="match status" value="1"/>
</dbReference>
<sequence>MVTFFGSGSGVAVSVSFSHMVCDASSMLTFLTNWATTAAKGKSTDPIHFAETTIFPPPPHVSLQSSSVPRNIVNLTSKFVTNRFVRVFESSKIAELKRKAASETVPVPTRVEAISALVRRCARNALRSNLSVPRSTLMYQAMDLRLRLPSTVLSRDAIGNLQTKLFLKKDAESDLEICETVAA</sequence>
<dbReference type="Gene3D" id="3.30.559.10">
    <property type="entry name" value="Chloramphenicol acetyltransferase-like domain"/>
    <property type="match status" value="2"/>
</dbReference>
<protein>
    <submittedName>
        <fullName evidence="4">Uncharacterized protein</fullName>
    </submittedName>
</protein>
<organism evidence="4 5">
    <name type="scientific">Arabis nemorensis</name>
    <dbReference type="NCBI Taxonomy" id="586526"/>
    <lineage>
        <taxon>Eukaryota</taxon>
        <taxon>Viridiplantae</taxon>
        <taxon>Streptophyta</taxon>
        <taxon>Embryophyta</taxon>
        <taxon>Tracheophyta</taxon>
        <taxon>Spermatophyta</taxon>
        <taxon>Magnoliopsida</taxon>
        <taxon>eudicotyledons</taxon>
        <taxon>Gunneridae</taxon>
        <taxon>Pentapetalae</taxon>
        <taxon>rosids</taxon>
        <taxon>malvids</taxon>
        <taxon>Brassicales</taxon>
        <taxon>Brassicaceae</taxon>
        <taxon>Arabideae</taxon>
        <taxon>Arabis</taxon>
    </lineage>
</organism>
<dbReference type="OrthoDB" id="1294062at2759"/>
<keyword evidence="5" id="KW-1185">Reference proteome</keyword>
<evidence type="ECO:0000256" key="2">
    <source>
        <dbReference type="ARBA" id="ARBA00022679"/>
    </source>
</evidence>
<gene>
    <name evidence="4" type="ORF">ANE_LOCUS11656</name>
</gene>
<proteinExistence type="inferred from homology"/>
<dbReference type="GO" id="GO:0016746">
    <property type="term" value="F:acyltransferase activity"/>
    <property type="evidence" value="ECO:0007669"/>
    <property type="project" value="UniProtKB-KW"/>
</dbReference>
<dbReference type="PANTHER" id="PTHR31623">
    <property type="entry name" value="F21J9.9"/>
    <property type="match status" value="1"/>
</dbReference>
<dbReference type="EMBL" id="CABITT030000004">
    <property type="protein sequence ID" value="VVB01212.1"/>
    <property type="molecule type" value="Genomic_DNA"/>
</dbReference>
<accession>A0A565BHU6</accession>
<comment type="caution">
    <text evidence="4">The sequence shown here is derived from an EMBL/GenBank/DDBJ whole genome shotgun (WGS) entry which is preliminary data.</text>
</comment>
<comment type="similarity">
    <text evidence="1">Belongs to the plant acyltransferase family.</text>
</comment>
<dbReference type="InterPro" id="IPR023213">
    <property type="entry name" value="CAT-like_dom_sf"/>
</dbReference>
<evidence type="ECO:0000313" key="4">
    <source>
        <dbReference type="EMBL" id="VVB01212.1"/>
    </source>
</evidence>